<comment type="caution">
    <text evidence="2">The sequence shown here is derived from an EMBL/GenBank/DDBJ whole genome shotgun (WGS) entry which is preliminary data.</text>
</comment>
<dbReference type="RefSeq" id="WP_191071542.1">
    <property type="nucleotide sequence ID" value="NZ_CP060506.1"/>
</dbReference>
<sequence length="52" mass="6038">MIRWLLSRIPAPTWIKVLLCLVVIAAVVLVCFQWVFPWAQDEFHLIDTTVGE</sequence>
<dbReference type="AlphaFoldDB" id="A0A8I0GCJ2"/>
<accession>A0A8I0GCJ2</accession>
<feature type="transmembrane region" description="Helical" evidence="1">
    <location>
        <begin position="12"/>
        <end position="36"/>
    </location>
</feature>
<gene>
    <name evidence="2" type="ORF">H8R10_04570</name>
</gene>
<evidence type="ECO:0000313" key="3">
    <source>
        <dbReference type="Proteomes" id="UP000627538"/>
    </source>
</evidence>
<keyword evidence="1" id="KW-1133">Transmembrane helix</keyword>
<keyword evidence="1" id="KW-0812">Transmembrane</keyword>
<evidence type="ECO:0000313" key="2">
    <source>
        <dbReference type="EMBL" id="MBD3689501.1"/>
    </source>
</evidence>
<dbReference type="Proteomes" id="UP000627538">
    <property type="component" value="Unassembled WGS sequence"/>
</dbReference>
<name>A0A8I0GCJ2_9ACTO</name>
<dbReference type="EMBL" id="JACRUO010000001">
    <property type="protein sequence ID" value="MBD3689501.1"/>
    <property type="molecule type" value="Genomic_DNA"/>
</dbReference>
<evidence type="ECO:0000256" key="1">
    <source>
        <dbReference type="SAM" id="Phobius"/>
    </source>
</evidence>
<keyword evidence="1" id="KW-0472">Membrane</keyword>
<proteinExistence type="predicted"/>
<keyword evidence="3" id="KW-1185">Reference proteome</keyword>
<reference evidence="2 3" key="1">
    <citation type="submission" date="2020-08" db="EMBL/GenBank/DDBJ databases">
        <title>Winkia gen. nov., sp. nov., isolated from faeces of the Anser albifrons in China.</title>
        <authorList>
            <person name="Liu Q."/>
        </authorList>
    </citation>
    <scope>NUCLEOTIDE SEQUENCE [LARGE SCALE GENOMIC DNA]</scope>
    <source>
        <strain evidence="2 3">C62</strain>
    </source>
</reference>
<protein>
    <submittedName>
        <fullName evidence="2">Uncharacterized protein</fullName>
    </submittedName>
</protein>
<organism evidence="2 3">
    <name type="scientific">Nanchangia anserum</name>
    <dbReference type="NCBI Taxonomy" id="2692125"/>
    <lineage>
        <taxon>Bacteria</taxon>
        <taxon>Bacillati</taxon>
        <taxon>Actinomycetota</taxon>
        <taxon>Actinomycetes</taxon>
        <taxon>Actinomycetales</taxon>
        <taxon>Actinomycetaceae</taxon>
        <taxon>Nanchangia</taxon>
    </lineage>
</organism>